<evidence type="ECO:0000256" key="1">
    <source>
        <dbReference type="SAM" id="MobiDB-lite"/>
    </source>
</evidence>
<protein>
    <submittedName>
        <fullName evidence="2">Uncharacterized protein</fullName>
    </submittedName>
</protein>
<feature type="region of interest" description="Disordered" evidence="1">
    <location>
        <begin position="19"/>
        <end position="78"/>
    </location>
</feature>
<dbReference type="EMBL" id="JACGCI010000069">
    <property type="protein sequence ID" value="KAF6748637.1"/>
    <property type="molecule type" value="Genomic_DNA"/>
</dbReference>
<organism evidence="2 3">
    <name type="scientific">Ephemerocybe angulata</name>
    <dbReference type="NCBI Taxonomy" id="980116"/>
    <lineage>
        <taxon>Eukaryota</taxon>
        <taxon>Fungi</taxon>
        <taxon>Dikarya</taxon>
        <taxon>Basidiomycota</taxon>
        <taxon>Agaricomycotina</taxon>
        <taxon>Agaricomycetes</taxon>
        <taxon>Agaricomycetidae</taxon>
        <taxon>Agaricales</taxon>
        <taxon>Agaricineae</taxon>
        <taxon>Psathyrellaceae</taxon>
        <taxon>Ephemerocybe</taxon>
    </lineage>
</organism>
<evidence type="ECO:0000313" key="2">
    <source>
        <dbReference type="EMBL" id="KAF6748637.1"/>
    </source>
</evidence>
<evidence type="ECO:0000313" key="3">
    <source>
        <dbReference type="Proteomes" id="UP000521943"/>
    </source>
</evidence>
<gene>
    <name evidence="2" type="ORF">DFP72DRAFT_1073992</name>
</gene>
<proteinExistence type="predicted"/>
<name>A0A8H6M1X0_9AGAR</name>
<dbReference type="Proteomes" id="UP000521943">
    <property type="component" value="Unassembled WGS sequence"/>
</dbReference>
<keyword evidence="3" id="KW-1185">Reference proteome</keyword>
<dbReference type="AlphaFoldDB" id="A0A8H6M1X0"/>
<reference evidence="2 3" key="1">
    <citation type="submission" date="2020-07" db="EMBL/GenBank/DDBJ databases">
        <title>Comparative genomics of pyrophilous fungi reveals a link between fire events and developmental genes.</title>
        <authorList>
            <consortium name="DOE Joint Genome Institute"/>
            <person name="Steindorff A.S."/>
            <person name="Carver A."/>
            <person name="Calhoun S."/>
            <person name="Stillman K."/>
            <person name="Liu H."/>
            <person name="Lipzen A."/>
            <person name="Pangilinan J."/>
            <person name="Labutti K."/>
            <person name="Bruns T.D."/>
            <person name="Grigoriev I.V."/>
        </authorList>
    </citation>
    <scope>NUCLEOTIDE SEQUENCE [LARGE SCALE GENOMIC DNA]</scope>
    <source>
        <strain evidence="2 3">CBS 144469</strain>
    </source>
</reference>
<sequence>MPSSKETGEMSRYCAARFPRVPALRHPSPPPLDPTDDYDDVPALISAHEDVQSSDDGSRPSSVPSAGAAIERPTRNHHACTRPDHVLLRLDSPVVARYIQSYFNTPQLPFIILPPSLPLIPSLGTGALTLPRAPSVTENMTTALLPSDLSHRSPPPEIIMNRGTLAYHGFGEWLWAPSGIEATPCTECGENHSNTVAVPSNFIEPPYVEDLVLASTPARSRRPPTSFH</sequence>
<comment type="caution">
    <text evidence="2">The sequence shown here is derived from an EMBL/GenBank/DDBJ whole genome shotgun (WGS) entry which is preliminary data.</text>
</comment>
<accession>A0A8H6M1X0</accession>